<comment type="pathway">
    <text evidence="2 9">Amino-acid biosynthesis; L-histidine biosynthesis; L-histidine from 5-phospho-alpha-D-ribose 1-diphosphate: step 1/9.</text>
</comment>
<dbReference type="PANTHER" id="PTHR43707:SF6">
    <property type="entry name" value="ATP PHOSPHORIBOSYLTRANSFERASE REGULATORY SUBUNIT"/>
    <property type="match status" value="1"/>
</dbReference>
<dbReference type="PIRSF" id="PIRSF001549">
    <property type="entry name" value="His-tRNA_synth"/>
    <property type="match status" value="1"/>
</dbReference>
<protein>
    <recommendedName>
        <fullName evidence="4 9">ATP phosphoribosyltransferase regulatory subunit</fullName>
    </recommendedName>
</protein>
<reference evidence="12 13" key="1">
    <citation type="submission" date="2008-04" db="EMBL/GenBank/DDBJ databases">
        <title>Complete sequence of chromosome of Natranaerobius thermophilus JW/NM-WN-LF.</title>
        <authorList>
            <consortium name="US DOE Joint Genome Institute"/>
            <person name="Copeland A."/>
            <person name="Lucas S."/>
            <person name="Lapidus A."/>
            <person name="Glavina del Rio T."/>
            <person name="Dalin E."/>
            <person name="Tice H."/>
            <person name="Bruce D."/>
            <person name="Goodwin L."/>
            <person name="Pitluck S."/>
            <person name="Chertkov O."/>
            <person name="Brettin T."/>
            <person name="Detter J.C."/>
            <person name="Han C."/>
            <person name="Kuske C.R."/>
            <person name="Schmutz J."/>
            <person name="Larimer F."/>
            <person name="Land M."/>
            <person name="Hauser L."/>
            <person name="Kyrpides N."/>
            <person name="Lykidis A."/>
            <person name="Mesbah N.M."/>
            <person name="Wiegel J."/>
        </authorList>
    </citation>
    <scope>NUCLEOTIDE SEQUENCE [LARGE SCALE GENOMIC DNA]</scope>
    <source>
        <strain evidence="13">ATCC BAA-1301 / DSM 18059 / JW/NM-WN-LF</strain>
    </source>
</reference>
<dbReference type="EMBL" id="CP001034">
    <property type="protein sequence ID" value="ACB85569.1"/>
    <property type="molecule type" value="Genomic_DNA"/>
</dbReference>
<comment type="miscellaneous">
    <text evidence="9">This function is generally fulfilled by the C-terminal part of HisG, which is missing in some bacteria such as this one.</text>
</comment>
<dbReference type="UniPathway" id="UPA00031">
    <property type="reaction ID" value="UER00006"/>
</dbReference>
<dbReference type="STRING" id="457570.Nther_2002"/>
<dbReference type="AlphaFoldDB" id="B2A6X8"/>
<keyword evidence="6 9" id="KW-0028">Amino-acid biosynthesis</keyword>
<dbReference type="PANTHER" id="PTHR43707">
    <property type="entry name" value="HISTIDYL-TRNA SYNTHETASE"/>
    <property type="match status" value="1"/>
</dbReference>
<dbReference type="GO" id="GO:0005737">
    <property type="term" value="C:cytoplasm"/>
    <property type="evidence" value="ECO:0007669"/>
    <property type="project" value="UniProtKB-SubCell"/>
</dbReference>
<dbReference type="OrthoDB" id="9800814at2"/>
<gene>
    <name evidence="9" type="primary">hisZ</name>
    <name evidence="12" type="ordered locus">Nther_2002</name>
</gene>
<dbReference type="InterPro" id="IPR004516">
    <property type="entry name" value="HisRS/HisZ"/>
</dbReference>
<keyword evidence="12" id="KW-0436">Ligase</keyword>
<keyword evidence="5 9" id="KW-0963">Cytoplasm</keyword>
<dbReference type="InterPro" id="IPR004517">
    <property type="entry name" value="HisZ"/>
</dbReference>
<reference evidence="12 13" key="2">
    <citation type="journal article" date="2011" name="J. Bacteriol.">
        <title>Complete genome sequence of the anaerobic, halophilic alkalithermophile Natranaerobius thermophilus JW/NM-WN-LF.</title>
        <authorList>
            <person name="Zhao B."/>
            <person name="Mesbah N.M."/>
            <person name="Dalin E."/>
            <person name="Goodwin L."/>
            <person name="Nolan M."/>
            <person name="Pitluck S."/>
            <person name="Chertkov O."/>
            <person name="Brettin T.S."/>
            <person name="Han J."/>
            <person name="Larimer F.W."/>
            <person name="Land M.L."/>
            <person name="Hauser L."/>
            <person name="Kyrpides N."/>
            <person name="Wiegel J."/>
        </authorList>
    </citation>
    <scope>NUCLEOTIDE SEQUENCE [LARGE SCALE GENOMIC DNA]</scope>
    <source>
        <strain evidence="13">ATCC BAA-1301 / DSM 18059 / JW/NM-WN-LF</strain>
    </source>
</reference>
<dbReference type="GO" id="GO:0140096">
    <property type="term" value="F:catalytic activity, acting on a protein"/>
    <property type="evidence" value="ECO:0007669"/>
    <property type="project" value="UniProtKB-ARBA"/>
</dbReference>
<feature type="binding site" evidence="10">
    <location>
        <position position="273"/>
    </location>
    <ligand>
        <name>L-histidine</name>
        <dbReference type="ChEBI" id="CHEBI:57595"/>
    </ligand>
</feature>
<feature type="binding site" evidence="10">
    <location>
        <begin position="84"/>
        <end position="86"/>
    </location>
    <ligand>
        <name>L-histidine</name>
        <dbReference type="ChEBI" id="CHEBI:57595"/>
    </ligand>
</feature>
<evidence type="ECO:0000313" key="12">
    <source>
        <dbReference type="EMBL" id="ACB85569.1"/>
    </source>
</evidence>
<proteinExistence type="inferred from homology"/>
<evidence type="ECO:0000256" key="6">
    <source>
        <dbReference type="ARBA" id="ARBA00022605"/>
    </source>
</evidence>
<dbReference type="GO" id="GO:0004821">
    <property type="term" value="F:histidine-tRNA ligase activity"/>
    <property type="evidence" value="ECO:0007669"/>
    <property type="project" value="TreeGrafter"/>
</dbReference>
<dbReference type="HAMAP" id="MF_00125">
    <property type="entry name" value="HisZ"/>
    <property type="match status" value="1"/>
</dbReference>
<evidence type="ECO:0000313" key="13">
    <source>
        <dbReference type="Proteomes" id="UP000001683"/>
    </source>
</evidence>
<dbReference type="eggNOG" id="COG3705">
    <property type="taxonomic scope" value="Bacteria"/>
</dbReference>
<feature type="binding site" evidence="10">
    <location>
        <position position="132"/>
    </location>
    <ligand>
        <name>L-histidine</name>
        <dbReference type="ChEBI" id="CHEBI:57595"/>
    </ligand>
</feature>
<dbReference type="RefSeq" id="WP_012448426.1">
    <property type="nucleotide sequence ID" value="NC_010718.1"/>
</dbReference>
<accession>B2A6X8</accession>
<feature type="binding site" evidence="10">
    <location>
        <position position="114"/>
    </location>
    <ligand>
        <name>L-histidine</name>
        <dbReference type="ChEBI" id="CHEBI:57595"/>
    </ligand>
</feature>
<feature type="binding site" evidence="10">
    <location>
        <position position="128"/>
    </location>
    <ligand>
        <name>L-histidine</name>
        <dbReference type="ChEBI" id="CHEBI:57595"/>
    </ligand>
</feature>
<feature type="binding site" evidence="10">
    <location>
        <begin position="277"/>
        <end position="278"/>
    </location>
    <ligand>
        <name>L-histidine</name>
        <dbReference type="ChEBI" id="CHEBI:57595"/>
    </ligand>
</feature>
<dbReference type="NCBIfam" id="TIGR00443">
    <property type="entry name" value="hisZ_biosyn_reg"/>
    <property type="match status" value="1"/>
</dbReference>
<evidence type="ECO:0000256" key="9">
    <source>
        <dbReference type="HAMAP-Rule" id="MF_00125"/>
    </source>
</evidence>
<dbReference type="GO" id="GO:0016740">
    <property type="term" value="F:transferase activity"/>
    <property type="evidence" value="ECO:0007669"/>
    <property type="project" value="UniProtKB-ARBA"/>
</dbReference>
<dbReference type="InterPro" id="IPR045864">
    <property type="entry name" value="aa-tRNA-synth_II/BPL/LPL"/>
</dbReference>
<evidence type="ECO:0000256" key="1">
    <source>
        <dbReference type="ARBA" id="ARBA00004496"/>
    </source>
</evidence>
<evidence type="ECO:0000256" key="10">
    <source>
        <dbReference type="PIRSR" id="PIRSR001549-1"/>
    </source>
</evidence>
<dbReference type="PROSITE" id="PS50862">
    <property type="entry name" value="AA_TRNA_LIGASE_II"/>
    <property type="match status" value="1"/>
</dbReference>
<dbReference type="HOGENOM" id="CLU_025113_0_2_9"/>
<name>B2A6X8_NATTJ</name>
<dbReference type="FunCoup" id="B2A6X8">
    <property type="interactions" value="74"/>
</dbReference>
<dbReference type="KEGG" id="nth:Nther_2002"/>
<organism evidence="12 13">
    <name type="scientific">Natranaerobius thermophilus (strain ATCC BAA-1301 / DSM 18059 / JW/NM-WN-LF)</name>
    <dbReference type="NCBI Taxonomy" id="457570"/>
    <lineage>
        <taxon>Bacteria</taxon>
        <taxon>Bacillati</taxon>
        <taxon>Bacillota</taxon>
        <taxon>Clostridia</taxon>
        <taxon>Natranaerobiales</taxon>
        <taxon>Natranaerobiaceae</taxon>
        <taxon>Natranaerobius</taxon>
    </lineage>
</organism>
<dbReference type="Pfam" id="PF13393">
    <property type="entry name" value="tRNA-synt_His"/>
    <property type="match status" value="1"/>
</dbReference>
<dbReference type="CDD" id="cd00773">
    <property type="entry name" value="HisRS-like_core"/>
    <property type="match status" value="1"/>
</dbReference>
<comment type="subcellular location">
    <subcellularLocation>
        <location evidence="1 9">Cytoplasm</location>
    </subcellularLocation>
</comment>
<dbReference type="GO" id="GO:0000105">
    <property type="term" value="P:L-histidine biosynthetic process"/>
    <property type="evidence" value="ECO:0007669"/>
    <property type="project" value="UniProtKB-UniRule"/>
</dbReference>
<sequence>MVPREIQLLQKPSGVNDNLPNRVEKFRLLENKILETFKLWGYDEVSVPYIEYSNIFSVNKENLLEQQMFQFNDETGRLVVLRPDFTPSIARLVATYYKNHPLPLRLCYSGKIFRANNGNSINEKEQTQVGVELIGGEAPGGDAELVAMAAETFQKMEIKNFVICIGNLKFINNLLDCLKVDQSSQSMLIEALNENNLVQYQGIIDSLELESDSKDILKKLPKFRGNKENLNYVREVAGFKPVMNILDELENIFKTLESYGLQDKVTFDLSLVRKLDYYTGFIMEGYAEKVGFPLCGGGRYDKLMDKYGMSLPATGFAFSFDSLIDLVKVKGDALSKLHFGYTQGKRDQALEHVKDYRQRGYRVSLELNSQELEVSRRKAKEQGADQFYYIGNHGMVKENISTNSERKDV</sequence>
<dbReference type="InParanoid" id="B2A6X8"/>
<keyword evidence="13" id="KW-1185">Reference proteome</keyword>
<feature type="domain" description="Aminoacyl-transfer RNA synthetases class-II family profile" evidence="11">
    <location>
        <begin position="29"/>
        <end position="321"/>
    </location>
</feature>
<evidence type="ECO:0000256" key="2">
    <source>
        <dbReference type="ARBA" id="ARBA00004667"/>
    </source>
</evidence>
<dbReference type="SUPFAM" id="SSF55681">
    <property type="entry name" value="Class II aaRS and biotin synthetases"/>
    <property type="match status" value="1"/>
</dbReference>
<dbReference type="InterPro" id="IPR006195">
    <property type="entry name" value="aa-tRNA-synth_II"/>
</dbReference>
<evidence type="ECO:0000256" key="7">
    <source>
        <dbReference type="ARBA" id="ARBA00023102"/>
    </source>
</evidence>
<evidence type="ECO:0000256" key="8">
    <source>
        <dbReference type="ARBA" id="ARBA00025246"/>
    </source>
</evidence>
<evidence type="ECO:0000256" key="4">
    <source>
        <dbReference type="ARBA" id="ARBA00020397"/>
    </source>
</evidence>
<evidence type="ECO:0000259" key="11">
    <source>
        <dbReference type="PROSITE" id="PS50862"/>
    </source>
</evidence>
<dbReference type="GO" id="GO:0006427">
    <property type="term" value="P:histidyl-tRNA aminoacylation"/>
    <property type="evidence" value="ECO:0007669"/>
    <property type="project" value="TreeGrafter"/>
</dbReference>
<evidence type="ECO:0000256" key="3">
    <source>
        <dbReference type="ARBA" id="ARBA00005539"/>
    </source>
</evidence>
<keyword evidence="7 9" id="KW-0368">Histidine biosynthesis</keyword>
<evidence type="ECO:0000256" key="5">
    <source>
        <dbReference type="ARBA" id="ARBA00022490"/>
    </source>
</evidence>
<comment type="function">
    <text evidence="8 9">Required for the first step of histidine biosynthesis. May allow the feedback regulation of ATP phosphoribosyltransferase activity by histidine.</text>
</comment>
<dbReference type="Proteomes" id="UP000001683">
    <property type="component" value="Chromosome"/>
</dbReference>
<dbReference type="Gene3D" id="3.30.930.10">
    <property type="entry name" value="Bira Bifunctional Protein, Domain 2"/>
    <property type="match status" value="1"/>
</dbReference>
<comment type="similarity">
    <text evidence="3 9">Belongs to the class-II aminoacyl-tRNA synthetase family. HisZ subfamily.</text>
</comment>
<comment type="subunit">
    <text evidence="9">Heteromultimer composed of HisG and HisZ subunits.</text>
</comment>
<dbReference type="InterPro" id="IPR041715">
    <property type="entry name" value="HisRS-like_core"/>
</dbReference>